<proteinExistence type="predicted"/>
<dbReference type="OrthoDB" id="9814383at2"/>
<dbReference type="SUPFAM" id="SSF55486">
    <property type="entry name" value="Metalloproteases ('zincins'), catalytic domain"/>
    <property type="match status" value="1"/>
</dbReference>
<accession>A0A1W2CKU1</accession>
<protein>
    <recommendedName>
        <fullName evidence="1">Peptidase M1 membrane alanine aminopeptidase domain-containing protein</fullName>
    </recommendedName>
</protein>
<dbReference type="Proteomes" id="UP000192393">
    <property type="component" value="Unassembled WGS sequence"/>
</dbReference>
<organism evidence="2 3">
    <name type="scientific">Moheibacter sediminis</name>
    <dbReference type="NCBI Taxonomy" id="1434700"/>
    <lineage>
        <taxon>Bacteria</taxon>
        <taxon>Pseudomonadati</taxon>
        <taxon>Bacteroidota</taxon>
        <taxon>Flavobacteriia</taxon>
        <taxon>Flavobacteriales</taxon>
        <taxon>Weeksellaceae</taxon>
        <taxon>Moheibacter</taxon>
    </lineage>
</organism>
<dbReference type="RefSeq" id="WP_084018622.1">
    <property type="nucleotide sequence ID" value="NZ_FWXS01000011.1"/>
</dbReference>
<dbReference type="Pfam" id="PF01433">
    <property type="entry name" value="Peptidase_M1"/>
    <property type="match status" value="1"/>
</dbReference>
<dbReference type="InterPro" id="IPR027268">
    <property type="entry name" value="Peptidase_M4/M1_CTD_sf"/>
</dbReference>
<reference evidence="2 3" key="1">
    <citation type="submission" date="2017-04" db="EMBL/GenBank/DDBJ databases">
        <authorList>
            <person name="Afonso C.L."/>
            <person name="Miller P.J."/>
            <person name="Scott M.A."/>
            <person name="Spackman E."/>
            <person name="Goraichik I."/>
            <person name="Dimitrov K.M."/>
            <person name="Suarez D.L."/>
            <person name="Swayne D.E."/>
        </authorList>
    </citation>
    <scope>NUCLEOTIDE SEQUENCE [LARGE SCALE GENOMIC DNA]</scope>
    <source>
        <strain evidence="2 3">CGMCC 1.12708</strain>
    </source>
</reference>
<sequence>MRKFILITVLSALPIFTISQEKIDYQTTKGHKGESPFNQMYDLLPTPNQYRTASGAPGPAYYQQQADYEMNLILDAEKDILNGEEIITYTNNSPDVLEYLWVQLDQNTRKKDAPIHNVNQVSTPKNPVDANYFAQTFMKEKFDGGYKIHFVKDANDKDLIHYINETMMRVIPPKPLQPKEKFTFKIKWSYNIPNYFEVGDRNGFEPNEKGKVYAMAQFYPRMCVYNDVEGWQNMPYWQRSEYALPFGNFKVNITVPSDHVMNATGKFANAQEILTKEQFQRYQKARTSFDNPVMIITEEETNKRMNEGSGGKTKTWKYEAENVRDFAFASSRTYMWDAMAVKIGEFTPMAESVYPKEGGNLWKEYSTKAVAHTLKWYSHFTFDYPYPKAVSASVQRQGMEYPMIAFNGGRAKADGTHDENQMYGLVSLIIHEVGHNFFPMIVNSDERQWTWMDESLNSYIQNITELEWSKDFPSRRYKAEQIVNYMQLPQDQMMPIMTQGDLYKQFGDEGYSKSAVGLAILRNTIVGKENFDYAFKTYAQRWMFKHPTPADFFRTLDDASGNDLDWFIRGWFYTTEVVDLGVRNVSQLYPKEVETKDGNRIEFTTKSNSKDIYNSSVLKEFLAQQTTNEFTKSPKYFYEVEFEKVGGMVMPLLVTFNFEDGSSQEIRYQAEVWRFAPESLKKMYGFDKVLKSIEVDKKLETADVNLKNNVWKKN</sequence>
<dbReference type="EMBL" id="FWXS01000011">
    <property type="protein sequence ID" value="SMC85801.1"/>
    <property type="molecule type" value="Genomic_DNA"/>
</dbReference>
<evidence type="ECO:0000313" key="2">
    <source>
        <dbReference type="EMBL" id="SMC85801.1"/>
    </source>
</evidence>
<evidence type="ECO:0000259" key="1">
    <source>
        <dbReference type="Pfam" id="PF01433"/>
    </source>
</evidence>
<feature type="domain" description="Peptidase M1 membrane alanine aminopeptidase" evidence="1">
    <location>
        <begin position="367"/>
        <end position="571"/>
    </location>
</feature>
<dbReference type="AlphaFoldDB" id="A0A1W2CKU1"/>
<dbReference type="Gene3D" id="1.10.390.10">
    <property type="entry name" value="Neutral Protease Domain 2"/>
    <property type="match status" value="1"/>
</dbReference>
<dbReference type="STRING" id="1434700.SAMN06296427_1112"/>
<dbReference type="CDD" id="cd09604">
    <property type="entry name" value="M1_APN_like"/>
    <property type="match status" value="1"/>
</dbReference>
<evidence type="ECO:0000313" key="3">
    <source>
        <dbReference type="Proteomes" id="UP000192393"/>
    </source>
</evidence>
<name>A0A1W2CKU1_9FLAO</name>
<dbReference type="GO" id="GO:0008270">
    <property type="term" value="F:zinc ion binding"/>
    <property type="evidence" value="ECO:0007669"/>
    <property type="project" value="InterPro"/>
</dbReference>
<gene>
    <name evidence="2" type="ORF">SAMN06296427_1112</name>
</gene>
<keyword evidence="3" id="KW-1185">Reference proteome</keyword>
<dbReference type="GO" id="GO:0008237">
    <property type="term" value="F:metallopeptidase activity"/>
    <property type="evidence" value="ECO:0007669"/>
    <property type="project" value="InterPro"/>
</dbReference>
<dbReference type="InterPro" id="IPR014782">
    <property type="entry name" value="Peptidase_M1_dom"/>
</dbReference>